<dbReference type="KEGG" id="lez:GLE_2969"/>
<keyword evidence="2 5" id="KW-0812">Transmembrane</keyword>
<feature type="transmembrane region" description="Helical" evidence="5">
    <location>
        <begin position="120"/>
        <end position="137"/>
    </location>
</feature>
<keyword evidence="4 5" id="KW-0472">Membrane</keyword>
<feature type="transmembrane region" description="Helical" evidence="5">
    <location>
        <begin position="81"/>
        <end position="100"/>
    </location>
</feature>
<keyword evidence="3 5" id="KW-1133">Transmembrane helix</keyword>
<reference evidence="7 8" key="1">
    <citation type="submission" date="2015-11" db="EMBL/GenBank/DDBJ databases">
        <title>Genome sequences of Lysobacter enzymogenes strain C3 and Lysobacter antibioticus ATCC 29479.</title>
        <authorList>
            <person name="Kobayashi D.Y."/>
        </authorList>
    </citation>
    <scope>NUCLEOTIDE SEQUENCE [LARGE SCALE GENOMIC DNA]</scope>
    <source>
        <strain evidence="7 8">C3</strain>
    </source>
</reference>
<dbReference type="PATRIC" id="fig|69.6.peg.2930"/>
<feature type="transmembrane region" description="Helical" evidence="5">
    <location>
        <begin position="51"/>
        <end position="69"/>
    </location>
</feature>
<gene>
    <name evidence="7" type="ORF">GLE_2969</name>
</gene>
<feature type="transmembrane region" description="Helical" evidence="5">
    <location>
        <begin position="149"/>
        <end position="166"/>
    </location>
</feature>
<evidence type="ECO:0000256" key="4">
    <source>
        <dbReference type="ARBA" id="ARBA00023136"/>
    </source>
</evidence>
<name>A0A0S2DIU7_LYSEN</name>
<dbReference type="EMBL" id="CP013140">
    <property type="protein sequence ID" value="ALN58317.1"/>
    <property type="molecule type" value="Genomic_DNA"/>
</dbReference>
<organism evidence="7 8">
    <name type="scientific">Lysobacter enzymogenes</name>
    <dbReference type="NCBI Taxonomy" id="69"/>
    <lineage>
        <taxon>Bacteria</taxon>
        <taxon>Pseudomonadati</taxon>
        <taxon>Pseudomonadota</taxon>
        <taxon>Gammaproteobacteria</taxon>
        <taxon>Lysobacterales</taxon>
        <taxon>Lysobacteraceae</taxon>
        <taxon>Lysobacter</taxon>
    </lineage>
</organism>
<dbReference type="Proteomes" id="UP000061569">
    <property type="component" value="Chromosome"/>
</dbReference>
<evidence type="ECO:0000313" key="8">
    <source>
        <dbReference type="Proteomes" id="UP000061569"/>
    </source>
</evidence>
<dbReference type="Pfam" id="PF01794">
    <property type="entry name" value="Ferric_reduct"/>
    <property type="match status" value="1"/>
</dbReference>
<dbReference type="STRING" id="69.GLE_2969"/>
<evidence type="ECO:0000259" key="6">
    <source>
        <dbReference type="Pfam" id="PF01794"/>
    </source>
</evidence>
<dbReference type="AlphaFoldDB" id="A0A0S2DIU7"/>
<dbReference type="GO" id="GO:0016020">
    <property type="term" value="C:membrane"/>
    <property type="evidence" value="ECO:0007669"/>
    <property type="project" value="UniProtKB-SubCell"/>
</dbReference>
<comment type="subcellular location">
    <subcellularLocation>
        <location evidence="1">Membrane</location>
        <topology evidence="1">Multi-pass membrane protein</topology>
    </subcellularLocation>
</comment>
<feature type="domain" description="Ferric oxidoreductase" evidence="6">
    <location>
        <begin position="50"/>
        <end position="159"/>
    </location>
</feature>
<sequence length="215" mass="23031">MIPSRSTFSGWPLLGVIAIAVLAMTGLTIAAQAALVDGVHSAVRATARSSFALFLLAFTASAFAVLLPGTASAALLRERRYIGLGFAFSHLVHAVLIYAYGRLAPEFWPSRSGLANVPGTIGYAFLLAMTITSFKPVARRMSATAWKRLHTAGMWVLAAVFALSYFKRIPMNPAYALPFALLTAAVAIRALGKLAQANKRRQRDARAHTAVLRSS</sequence>
<evidence type="ECO:0000256" key="5">
    <source>
        <dbReference type="SAM" id="Phobius"/>
    </source>
</evidence>
<evidence type="ECO:0000256" key="3">
    <source>
        <dbReference type="ARBA" id="ARBA00022989"/>
    </source>
</evidence>
<feature type="transmembrane region" description="Helical" evidence="5">
    <location>
        <begin position="172"/>
        <end position="192"/>
    </location>
</feature>
<accession>A0A0S2DIU7</accession>
<evidence type="ECO:0000256" key="1">
    <source>
        <dbReference type="ARBA" id="ARBA00004141"/>
    </source>
</evidence>
<dbReference type="InterPro" id="IPR013130">
    <property type="entry name" value="Fe3_Rdtase_TM_dom"/>
</dbReference>
<proteinExistence type="predicted"/>
<evidence type="ECO:0000256" key="2">
    <source>
        <dbReference type="ARBA" id="ARBA00022692"/>
    </source>
</evidence>
<protein>
    <submittedName>
        <fullName evidence="7">Ferric reductase like transmembrane component protein</fullName>
    </submittedName>
</protein>
<evidence type="ECO:0000313" key="7">
    <source>
        <dbReference type="EMBL" id="ALN58317.1"/>
    </source>
</evidence>